<dbReference type="InterPro" id="IPR030678">
    <property type="entry name" value="Peptide/Ni-bd"/>
</dbReference>
<name>A0AAW5QWR4_9HYPH</name>
<dbReference type="GO" id="GO:0015833">
    <property type="term" value="P:peptide transport"/>
    <property type="evidence" value="ECO:0007669"/>
    <property type="project" value="TreeGrafter"/>
</dbReference>
<comment type="subcellular location">
    <subcellularLocation>
        <location evidence="1">Periplasm</location>
    </subcellularLocation>
</comment>
<dbReference type="SUPFAM" id="SSF53850">
    <property type="entry name" value="Periplasmic binding protein-like II"/>
    <property type="match status" value="1"/>
</dbReference>
<feature type="domain" description="Solute-binding protein family 5" evidence="4">
    <location>
        <begin position="84"/>
        <end position="446"/>
    </location>
</feature>
<evidence type="ECO:0000256" key="2">
    <source>
        <dbReference type="ARBA" id="ARBA00005695"/>
    </source>
</evidence>
<gene>
    <name evidence="5" type="ORF">MUB46_03445</name>
</gene>
<dbReference type="InterPro" id="IPR000914">
    <property type="entry name" value="SBP_5_dom"/>
</dbReference>
<comment type="caution">
    <text evidence="5">The sequence shown here is derived from an EMBL/GenBank/DDBJ whole genome shotgun (WGS) entry which is preliminary data.</text>
</comment>
<evidence type="ECO:0000259" key="4">
    <source>
        <dbReference type="Pfam" id="PF00496"/>
    </source>
</evidence>
<protein>
    <submittedName>
        <fullName evidence="5">ABC transporter substrate-binding protein</fullName>
    </submittedName>
</protein>
<sequence>MRTRKLIGAGPTALAALVAAGLALAATSTDGMAYEVENGRKILVWGGRTPVSNFDPHQRFDSPHHVFQSAIYEPLVKYKGSPSEIVPWLAESWEMNDDATEWTFKLDPRAKFQNGDPVDAEAVKYSFARALEINKAVAWMLSGNLKEDAIEVVDAHTVRFKFDVPSPSFIGYLPWWMIVNPKQVEAQAADGDLGQAWMMTNTAGSGPFRVKQFRADAVYQLEALDDYWRGWPQGEDKRLGGVIYQVIREPSAQRTALMTKQADIVEGLTTADYQQVANVPGIVIENNVGASPFAIKFNYQDGPTKDVNLRRAIAYAFDYEALPELYSGDATLMTSPFPSVLNGHVEVADFPRRDLEKAKAYLAKTEWADGGLELEYVHQQGNDETRRVGLILLDSLKDLGISVRITPLLWANMVANAQSIETAADMTGLFMATYTSDPDSASSQYHKSAWGQWFGVSHYDNPEVFTLIEKGRTTAAWDQRAPIYAEIQNRITADQPEIFGYVPNVRLAHRDYVKGYEYTSIKTSGFADFGSLWIED</sequence>
<evidence type="ECO:0000313" key="6">
    <source>
        <dbReference type="Proteomes" id="UP001320898"/>
    </source>
</evidence>
<organism evidence="5 6">
    <name type="scientific">Microbaculum marinisediminis</name>
    <dbReference type="NCBI Taxonomy" id="2931392"/>
    <lineage>
        <taxon>Bacteria</taxon>
        <taxon>Pseudomonadati</taxon>
        <taxon>Pseudomonadota</taxon>
        <taxon>Alphaproteobacteria</taxon>
        <taxon>Hyphomicrobiales</taxon>
        <taxon>Tepidamorphaceae</taxon>
        <taxon>Microbaculum</taxon>
    </lineage>
</organism>
<dbReference type="GO" id="GO:1904680">
    <property type="term" value="F:peptide transmembrane transporter activity"/>
    <property type="evidence" value="ECO:0007669"/>
    <property type="project" value="TreeGrafter"/>
</dbReference>
<feature type="signal peptide" evidence="3">
    <location>
        <begin position="1"/>
        <end position="25"/>
    </location>
</feature>
<keyword evidence="6" id="KW-1185">Reference proteome</keyword>
<dbReference type="GO" id="GO:0030288">
    <property type="term" value="C:outer membrane-bounded periplasmic space"/>
    <property type="evidence" value="ECO:0007669"/>
    <property type="project" value="UniProtKB-ARBA"/>
</dbReference>
<feature type="chain" id="PRO_5043711638" evidence="3">
    <location>
        <begin position="26"/>
        <end position="536"/>
    </location>
</feature>
<dbReference type="InterPro" id="IPR039424">
    <property type="entry name" value="SBP_5"/>
</dbReference>
<dbReference type="EMBL" id="JALIDZ010000002">
    <property type="protein sequence ID" value="MCT8970906.1"/>
    <property type="molecule type" value="Genomic_DNA"/>
</dbReference>
<dbReference type="PANTHER" id="PTHR30290">
    <property type="entry name" value="PERIPLASMIC BINDING COMPONENT OF ABC TRANSPORTER"/>
    <property type="match status" value="1"/>
</dbReference>
<dbReference type="CDD" id="cd08512">
    <property type="entry name" value="PBP2_NikA_DppA_OppA_like_7"/>
    <property type="match status" value="1"/>
</dbReference>
<dbReference type="RefSeq" id="WP_261614484.1">
    <property type="nucleotide sequence ID" value="NZ_JALIDZ010000002.1"/>
</dbReference>
<dbReference type="AlphaFoldDB" id="A0AAW5QWR4"/>
<reference evidence="5 6" key="1">
    <citation type="submission" date="2022-04" db="EMBL/GenBank/DDBJ databases">
        <authorList>
            <person name="Ye Y.-Q."/>
            <person name="Du Z.-J."/>
        </authorList>
    </citation>
    <scope>NUCLEOTIDE SEQUENCE [LARGE SCALE GENOMIC DNA]</scope>
    <source>
        <strain evidence="5 6">A6E488</strain>
    </source>
</reference>
<dbReference type="Gene3D" id="3.90.76.10">
    <property type="entry name" value="Dipeptide-binding Protein, Domain 1"/>
    <property type="match status" value="1"/>
</dbReference>
<dbReference type="Gene3D" id="3.10.105.10">
    <property type="entry name" value="Dipeptide-binding Protein, Domain 3"/>
    <property type="match status" value="1"/>
</dbReference>
<comment type="similarity">
    <text evidence="2">Belongs to the bacterial solute-binding protein 5 family.</text>
</comment>
<accession>A0AAW5QWR4</accession>
<keyword evidence="3" id="KW-0732">Signal</keyword>
<evidence type="ECO:0000313" key="5">
    <source>
        <dbReference type="EMBL" id="MCT8970906.1"/>
    </source>
</evidence>
<dbReference type="Pfam" id="PF00496">
    <property type="entry name" value="SBP_bac_5"/>
    <property type="match status" value="1"/>
</dbReference>
<evidence type="ECO:0000256" key="1">
    <source>
        <dbReference type="ARBA" id="ARBA00004418"/>
    </source>
</evidence>
<proteinExistence type="inferred from homology"/>
<dbReference type="GO" id="GO:0043190">
    <property type="term" value="C:ATP-binding cassette (ABC) transporter complex"/>
    <property type="evidence" value="ECO:0007669"/>
    <property type="project" value="InterPro"/>
</dbReference>
<evidence type="ECO:0000256" key="3">
    <source>
        <dbReference type="SAM" id="SignalP"/>
    </source>
</evidence>
<dbReference type="Proteomes" id="UP001320898">
    <property type="component" value="Unassembled WGS sequence"/>
</dbReference>
<dbReference type="PANTHER" id="PTHR30290:SF34">
    <property type="entry name" value="ABC TRANSPORTER, PERIPLASMIC OLIGO-PEPTIDE BINDING PROTEIN, PUTATIVE-RELATED"/>
    <property type="match status" value="1"/>
</dbReference>
<dbReference type="Gene3D" id="3.40.190.10">
    <property type="entry name" value="Periplasmic binding protein-like II"/>
    <property type="match status" value="1"/>
</dbReference>
<dbReference type="PIRSF" id="PIRSF002741">
    <property type="entry name" value="MppA"/>
    <property type="match status" value="1"/>
</dbReference>